<dbReference type="AlphaFoldDB" id="A0A1Z3HIM9"/>
<dbReference type="Proteomes" id="UP000191901">
    <property type="component" value="Chromosome"/>
</dbReference>
<dbReference type="InterPro" id="IPR021801">
    <property type="entry name" value="DUF3370"/>
</dbReference>
<reference evidence="1 2" key="1">
    <citation type="journal article" date="2016" name="Biochim. Biophys. Acta">
        <title>Characterization of red-shifted phycobilisomes isolated from the chlorophyll f-containing cyanobacterium Halomicronema hongdechloris.</title>
        <authorList>
            <person name="Li Y."/>
            <person name="Lin Y."/>
            <person name="Garvey C.J."/>
            <person name="Birch D."/>
            <person name="Corkery R.W."/>
            <person name="Loughlin P.C."/>
            <person name="Scheer H."/>
            <person name="Willows R.D."/>
            <person name="Chen M."/>
        </authorList>
    </citation>
    <scope>NUCLEOTIDE SEQUENCE [LARGE SCALE GENOMIC DNA]</scope>
    <source>
        <strain evidence="1 2">C2206</strain>
    </source>
</reference>
<name>A0A1Z3HIM9_9CYAN</name>
<proteinExistence type="predicted"/>
<evidence type="ECO:0008006" key="3">
    <source>
        <dbReference type="Google" id="ProtNLM"/>
    </source>
</evidence>
<dbReference type="STRING" id="1641165.XM38_05055"/>
<evidence type="ECO:0000313" key="1">
    <source>
        <dbReference type="EMBL" id="ASC70174.1"/>
    </source>
</evidence>
<protein>
    <recommendedName>
        <fullName evidence="3">DUF3370 domain-containing protein</fullName>
    </recommendedName>
</protein>
<dbReference type="Pfam" id="PF11850">
    <property type="entry name" value="DUF3370"/>
    <property type="match status" value="1"/>
</dbReference>
<evidence type="ECO:0000313" key="2">
    <source>
        <dbReference type="Proteomes" id="UP000191901"/>
    </source>
</evidence>
<dbReference type="KEGG" id="hhg:XM38_011040"/>
<sequence length="457" mass="49431">MLAWLSAVMLAQATPAAEIIRPQAVRPLPGQLDTVPVFNSNSPELVEEPGILLSTFPSQDMAVPEAHLDFPLSGRFDIFAHHVARAPAPGEVTSLYLGILAHNPSNAPVILDILTAASYLSQPDAPFVPLPELVEFAPWAPVFAGPGSRVMLDVLRQQRLPELPPQQIIPPGQSELLFNQPIPVRTLEPPINGRSTLMQLRSSGALHVASLARYAPITWYGQERAPTLLEWQTLLMTQGLAGPRDRIPTPLSATAGPVIYGRVAGVAQGSQWQARLTDEGTNLLAIPAAGQTFSYGISTLYAGRMGTGQSQSGEMLVRYPDTAYEAHGNYGVHYNLALPLHNPTEQPQTVTVALDTALKEDTLSQAGPRFLESPGPQLFFRGPVRLIYTNDQGTQQIRYLHLVQRRGQQGPPLITLTLASAEVRLVQVDLLYPPDSTPPQLLTIQTLGVTGTNATPD</sequence>
<accession>A0A1Z3HIM9</accession>
<dbReference type="EMBL" id="CP021983">
    <property type="protein sequence ID" value="ASC70174.1"/>
    <property type="molecule type" value="Genomic_DNA"/>
</dbReference>
<keyword evidence="2" id="KW-1185">Reference proteome</keyword>
<dbReference type="RefSeq" id="WP_080806420.1">
    <property type="nucleotide sequence ID" value="NZ_CP021983.2"/>
</dbReference>
<gene>
    <name evidence="1" type="ORF">XM38_011040</name>
</gene>
<dbReference type="OrthoDB" id="502907at2"/>
<organism evidence="1 2">
    <name type="scientific">Halomicronema hongdechloris C2206</name>
    <dbReference type="NCBI Taxonomy" id="1641165"/>
    <lineage>
        <taxon>Bacteria</taxon>
        <taxon>Bacillati</taxon>
        <taxon>Cyanobacteriota</taxon>
        <taxon>Cyanophyceae</taxon>
        <taxon>Nodosilineales</taxon>
        <taxon>Nodosilineaceae</taxon>
        <taxon>Halomicronema</taxon>
    </lineage>
</organism>